<name>A0ACC3DEH9_9PEZI</name>
<evidence type="ECO:0000313" key="2">
    <source>
        <dbReference type="Proteomes" id="UP001186974"/>
    </source>
</evidence>
<reference evidence="1" key="1">
    <citation type="submission" date="2024-09" db="EMBL/GenBank/DDBJ databases">
        <title>Black Yeasts Isolated from many extreme environments.</title>
        <authorList>
            <person name="Coleine C."/>
            <person name="Stajich J.E."/>
            <person name="Selbmann L."/>
        </authorList>
    </citation>
    <scope>NUCLEOTIDE SEQUENCE</scope>
    <source>
        <strain evidence="1">CCFEE 5737</strain>
    </source>
</reference>
<comment type="caution">
    <text evidence="1">The sequence shown here is derived from an EMBL/GenBank/DDBJ whole genome shotgun (WGS) entry which is preliminary data.</text>
</comment>
<proteinExistence type="predicted"/>
<sequence>MDNLPEPIDLELDHSSTYLYKTDRGAEPRGNTVSRVDLAVFGKGTGIEPVKQAVQSGETEVREEILDEHLHEGIGLALDEREGRMYFTDLGGSVYSAKTDGSDKKEILKGFGGGLTGIAVAHFD</sequence>
<evidence type="ECO:0000313" key="1">
    <source>
        <dbReference type="EMBL" id="KAK3065976.1"/>
    </source>
</evidence>
<organism evidence="1 2">
    <name type="scientific">Coniosporium uncinatum</name>
    <dbReference type="NCBI Taxonomy" id="93489"/>
    <lineage>
        <taxon>Eukaryota</taxon>
        <taxon>Fungi</taxon>
        <taxon>Dikarya</taxon>
        <taxon>Ascomycota</taxon>
        <taxon>Pezizomycotina</taxon>
        <taxon>Dothideomycetes</taxon>
        <taxon>Dothideomycetes incertae sedis</taxon>
        <taxon>Coniosporium</taxon>
    </lineage>
</organism>
<dbReference type="Proteomes" id="UP001186974">
    <property type="component" value="Unassembled WGS sequence"/>
</dbReference>
<dbReference type="EMBL" id="JAWDJW010006087">
    <property type="protein sequence ID" value="KAK3065976.1"/>
    <property type="molecule type" value="Genomic_DNA"/>
</dbReference>
<gene>
    <name evidence="1" type="ORF">LTS18_002173</name>
</gene>
<protein>
    <submittedName>
        <fullName evidence="1">Uncharacterized protein</fullName>
    </submittedName>
</protein>
<accession>A0ACC3DEH9</accession>
<keyword evidence="2" id="KW-1185">Reference proteome</keyword>